<dbReference type="Gene3D" id="3.30.559.10">
    <property type="entry name" value="Chloramphenicol acetyltransferase-like domain"/>
    <property type="match status" value="1"/>
</dbReference>
<evidence type="ECO:0000313" key="2">
    <source>
        <dbReference type="EMBL" id="RXI05168.1"/>
    </source>
</evidence>
<reference evidence="2 3" key="1">
    <citation type="submission" date="2018-10" db="EMBL/GenBank/DDBJ databases">
        <title>A high-quality apple genome assembly.</title>
        <authorList>
            <person name="Hu J."/>
        </authorList>
    </citation>
    <scope>NUCLEOTIDE SEQUENCE [LARGE SCALE GENOMIC DNA]</scope>
    <source>
        <strain evidence="3">cv. HFTH1</strain>
        <tissue evidence="2">Young leaf</tissue>
    </source>
</reference>
<evidence type="ECO:0000313" key="3">
    <source>
        <dbReference type="Proteomes" id="UP000290289"/>
    </source>
</evidence>
<protein>
    <submittedName>
        <fullName evidence="2">Uncharacterized protein</fullName>
    </submittedName>
</protein>
<dbReference type="AlphaFoldDB" id="A0A498KCB0"/>
<dbReference type="Pfam" id="PF02458">
    <property type="entry name" value="Transferase"/>
    <property type="match status" value="1"/>
</dbReference>
<name>A0A498KCB0_MALDO</name>
<keyword evidence="3" id="KW-1185">Reference proteome</keyword>
<dbReference type="InterPro" id="IPR023213">
    <property type="entry name" value="CAT-like_dom_sf"/>
</dbReference>
<evidence type="ECO:0000256" key="1">
    <source>
        <dbReference type="SAM" id="MobiDB-lite"/>
    </source>
</evidence>
<gene>
    <name evidence="2" type="ORF">DVH24_006425</name>
</gene>
<dbReference type="Proteomes" id="UP000290289">
    <property type="component" value="Chromosome 2"/>
</dbReference>
<organism evidence="2 3">
    <name type="scientific">Malus domestica</name>
    <name type="common">Apple</name>
    <name type="synonym">Pyrus malus</name>
    <dbReference type="NCBI Taxonomy" id="3750"/>
    <lineage>
        <taxon>Eukaryota</taxon>
        <taxon>Viridiplantae</taxon>
        <taxon>Streptophyta</taxon>
        <taxon>Embryophyta</taxon>
        <taxon>Tracheophyta</taxon>
        <taxon>Spermatophyta</taxon>
        <taxon>Magnoliopsida</taxon>
        <taxon>eudicotyledons</taxon>
        <taxon>Gunneridae</taxon>
        <taxon>Pentapetalae</taxon>
        <taxon>rosids</taxon>
        <taxon>fabids</taxon>
        <taxon>Rosales</taxon>
        <taxon>Rosaceae</taxon>
        <taxon>Amygdaloideae</taxon>
        <taxon>Maleae</taxon>
        <taxon>Malus</taxon>
    </lineage>
</organism>
<proteinExistence type="predicted"/>
<feature type="region of interest" description="Disordered" evidence="1">
    <location>
        <begin position="1"/>
        <end position="36"/>
    </location>
</feature>
<sequence length="181" mass="19982">MSLAVEPTNQACSEGHKPQTHRMRTGGTATAGNRAFRDEHSRRIPSLLRLRDLIQFPDPQEAKEPGNGFYRKSFQVAVKYFWNCTAIALGFTQAWFRSTGAKPSPLIGGKVTYFKCGVSLGVGLEHQVADGCSGLHFVYTCSDITRGLDLTIPPSSTGHYFVLETHLSQHSTRLDTSLIRP</sequence>
<accession>A0A498KCB0</accession>
<comment type="caution">
    <text evidence="2">The sequence shown here is derived from an EMBL/GenBank/DDBJ whole genome shotgun (WGS) entry which is preliminary data.</text>
</comment>
<dbReference type="EMBL" id="RDQH01000328">
    <property type="protein sequence ID" value="RXI05168.1"/>
    <property type="molecule type" value="Genomic_DNA"/>
</dbReference>